<proteinExistence type="predicted"/>
<organism evidence="2 3">
    <name type="scientific">Boletus edulis BED1</name>
    <dbReference type="NCBI Taxonomy" id="1328754"/>
    <lineage>
        <taxon>Eukaryota</taxon>
        <taxon>Fungi</taxon>
        <taxon>Dikarya</taxon>
        <taxon>Basidiomycota</taxon>
        <taxon>Agaricomycotina</taxon>
        <taxon>Agaricomycetes</taxon>
        <taxon>Agaricomycetidae</taxon>
        <taxon>Boletales</taxon>
        <taxon>Boletineae</taxon>
        <taxon>Boletaceae</taxon>
        <taxon>Boletoideae</taxon>
        <taxon>Boletus</taxon>
    </lineage>
</organism>
<evidence type="ECO:0000256" key="1">
    <source>
        <dbReference type="SAM" id="Phobius"/>
    </source>
</evidence>
<keyword evidence="1" id="KW-0812">Transmembrane</keyword>
<feature type="transmembrane region" description="Helical" evidence="1">
    <location>
        <begin position="71"/>
        <end position="91"/>
    </location>
</feature>
<keyword evidence="3" id="KW-1185">Reference proteome</keyword>
<feature type="transmembrane region" description="Helical" evidence="1">
    <location>
        <begin position="125"/>
        <end position="143"/>
    </location>
</feature>
<dbReference type="AlphaFoldDB" id="A0AAD4BPP7"/>
<feature type="transmembrane region" description="Helical" evidence="1">
    <location>
        <begin position="192"/>
        <end position="213"/>
    </location>
</feature>
<sequence>MFGEYDLLTRPLILPGVSSENMGSTGISPDKAELLAVLLEALLYGFSLLMFGATIYTLWSRRCNRIANCKMFAVACALLLCSTAHLVIHIMRVMDGLILYRDTQPGGPVGYFSDLSKWTFYAKNLVYTAQTQIGDGVILYRCYLVWQSKFIMILPVLLWFASGITGIVIGYISATARQSGVFGGALSRWITLWWATALATNLLATLLLLLRIWHIDRKAKGMHGDHQSHLRQILHIIVDAGVIYTLTLLVALICFLLQSDGQQVVLDMVTPIISITFYMVIIRVGMANRANIATNIPLGDVSADNTLSAERRRRMQIHVTTSTESKVEGQTSPTYQISPCSRVGCMGSDWTAEEMYDMGEEQVNPSSPPSIPYFARVSEAVSYRHAPVAYRLGSAGHAAAIA</sequence>
<dbReference type="Proteomes" id="UP001194468">
    <property type="component" value="Unassembled WGS sequence"/>
</dbReference>
<gene>
    <name evidence="2" type="ORF">L210DRAFT_3483381</name>
</gene>
<feature type="transmembrane region" description="Helical" evidence="1">
    <location>
        <begin position="233"/>
        <end position="258"/>
    </location>
</feature>
<feature type="transmembrane region" description="Helical" evidence="1">
    <location>
        <begin position="150"/>
        <end position="172"/>
    </location>
</feature>
<evidence type="ECO:0000313" key="3">
    <source>
        <dbReference type="Proteomes" id="UP001194468"/>
    </source>
</evidence>
<reference evidence="2" key="1">
    <citation type="submission" date="2019-10" db="EMBL/GenBank/DDBJ databases">
        <authorList>
            <consortium name="DOE Joint Genome Institute"/>
            <person name="Kuo A."/>
            <person name="Miyauchi S."/>
            <person name="Kiss E."/>
            <person name="Drula E."/>
            <person name="Kohler A."/>
            <person name="Sanchez-Garcia M."/>
            <person name="Andreopoulos B."/>
            <person name="Barry K.W."/>
            <person name="Bonito G."/>
            <person name="Buee M."/>
            <person name="Carver A."/>
            <person name="Chen C."/>
            <person name="Cichocki N."/>
            <person name="Clum A."/>
            <person name="Culley D."/>
            <person name="Crous P.W."/>
            <person name="Fauchery L."/>
            <person name="Girlanda M."/>
            <person name="Hayes R."/>
            <person name="Keri Z."/>
            <person name="LaButti K."/>
            <person name="Lipzen A."/>
            <person name="Lombard V."/>
            <person name="Magnuson J."/>
            <person name="Maillard F."/>
            <person name="Morin E."/>
            <person name="Murat C."/>
            <person name="Nolan M."/>
            <person name="Ohm R."/>
            <person name="Pangilinan J."/>
            <person name="Pereira M."/>
            <person name="Perotto S."/>
            <person name="Peter M."/>
            <person name="Riley R."/>
            <person name="Sitrit Y."/>
            <person name="Stielow B."/>
            <person name="Szollosi G."/>
            <person name="Zifcakova L."/>
            <person name="Stursova M."/>
            <person name="Spatafora J.W."/>
            <person name="Tedersoo L."/>
            <person name="Vaario L.-M."/>
            <person name="Yamada A."/>
            <person name="Yan M."/>
            <person name="Wang P."/>
            <person name="Xu J."/>
            <person name="Bruns T."/>
            <person name="Baldrian P."/>
            <person name="Vilgalys R."/>
            <person name="Henrissat B."/>
            <person name="Grigoriev I.V."/>
            <person name="Hibbett D."/>
            <person name="Nagy L.G."/>
            <person name="Martin F.M."/>
        </authorList>
    </citation>
    <scope>NUCLEOTIDE SEQUENCE</scope>
    <source>
        <strain evidence="2">BED1</strain>
    </source>
</reference>
<keyword evidence="1" id="KW-1133">Transmembrane helix</keyword>
<evidence type="ECO:0000313" key="2">
    <source>
        <dbReference type="EMBL" id="KAF8436524.1"/>
    </source>
</evidence>
<reference evidence="2" key="2">
    <citation type="journal article" date="2020" name="Nat. Commun.">
        <title>Large-scale genome sequencing of mycorrhizal fungi provides insights into the early evolution of symbiotic traits.</title>
        <authorList>
            <person name="Miyauchi S."/>
            <person name="Kiss E."/>
            <person name="Kuo A."/>
            <person name="Drula E."/>
            <person name="Kohler A."/>
            <person name="Sanchez-Garcia M."/>
            <person name="Morin E."/>
            <person name="Andreopoulos B."/>
            <person name="Barry K.W."/>
            <person name="Bonito G."/>
            <person name="Buee M."/>
            <person name="Carver A."/>
            <person name="Chen C."/>
            <person name="Cichocki N."/>
            <person name="Clum A."/>
            <person name="Culley D."/>
            <person name="Crous P.W."/>
            <person name="Fauchery L."/>
            <person name="Girlanda M."/>
            <person name="Hayes R.D."/>
            <person name="Keri Z."/>
            <person name="LaButti K."/>
            <person name="Lipzen A."/>
            <person name="Lombard V."/>
            <person name="Magnuson J."/>
            <person name="Maillard F."/>
            <person name="Murat C."/>
            <person name="Nolan M."/>
            <person name="Ohm R.A."/>
            <person name="Pangilinan J."/>
            <person name="Pereira M.F."/>
            <person name="Perotto S."/>
            <person name="Peter M."/>
            <person name="Pfister S."/>
            <person name="Riley R."/>
            <person name="Sitrit Y."/>
            <person name="Stielow J.B."/>
            <person name="Szollosi G."/>
            <person name="Zifcakova L."/>
            <person name="Stursova M."/>
            <person name="Spatafora J.W."/>
            <person name="Tedersoo L."/>
            <person name="Vaario L.M."/>
            <person name="Yamada A."/>
            <person name="Yan M."/>
            <person name="Wang P."/>
            <person name="Xu J."/>
            <person name="Bruns T."/>
            <person name="Baldrian P."/>
            <person name="Vilgalys R."/>
            <person name="Dunand C."/>
            <person name="Henrissat B."/>
            <person name="Grigoriev I.V."/>
            <person name="Hibbett D."/>
            <person name="Nagy L.G."/>
            <person name="Martin F.M."/>
        </authorList>
    </citation>
    <scope>NUCLEOTIDE SEQUENCE</scope>
    <source>
        <strain evidence="2">BED1</strain>
    </source>
</reference>
<dbReference type="EMBL" id="WHUW01000021">
    <property type="protein sequence ID" value="KAF8436524.1"/>
    <property type="molecule type" value="Genomic_DNA"/>
</dbReference>
<keyword evidence="1" id="KW-0472">Membrane</keyword>
<feature type="transmembrane region" description="Helical" evidence="1">
    <location>
        <begin position="34"/>
        <end position="59"/>
    </location>
</feature>
<feature type="transmembrane region" description="Helical" evidence="1">
    <location>
        <begin position="264"/>
        <end position="282"/>
    </location>
</feature>
<name>A0AAD4BPP7_BOLED</name>
<accession>A0AAD4BPP7</accession>
<protein>
    <submittedName>
        <fullName evidence="2">Uncharacterized protein</fullName>
    </submittedName>
</protein>
<comment type="caution">
    <text evidence="2">The sequence shown here is derived from an EMBL/GenBank/DDBJ whole genome shotgun (WGS) entry which is preliminary data.</text>
</comment>